<evidence type="ECO:0000313" key="4">
    <source>
        <dbReference type="Proteomes" id="UP001379533"/>
    </source>
</evidence>
<organism evidence="3 4">
    <name type="scientific">Pendulispora brunnea</name>
    <dbReference type="NCBI Taxonomy" id="2905690"/>
    <lineage>
        <taxon>Bacteria</taxon>
        <taxon>Pseudomonadati</taxon>
        <taxon>Myxococcota</taxon>
        <taxon>Myxococcia</taxon>
        <taxon>Myxococcales</taxon>
        <taxon>Sorangiineae</taxon>
        <taxon>Pendulisporaceae</taxon>
        <taxon>Pendulispora</taxon>
    </lineage>
</organism>
<dbReference type="InterPro" id="IPR036366">
    <property type="entry name" value="PGBDSf"/>
</dbReference>
<keyword evidence="4" id="KW-1185">Reference proteome</keyword>
<evidence type="ECO:0000256" key="1">
    <source>
        <dbReference type="SAM" id="MobiDB-lite"/>
    </source>
</evidence>
<dbReference type="InterPro" id="IPR036779">
    <property type="entry name" value="LysM_dom_sf"/>
</dbReference>
<evidence type="ECO:0000259" key="2">
    <source>
        <dbReference type="Pfam" id="PF01471"/>
    </source>
</evidence>
<accession>A0ABZ2KCV3</accession>
<dbReference type="CDD" id="cd00118">
    <property type="entry name" value="LysM"/>
    <property type="match status" value="1"/>
</dbReference>
<dbReference type="Pfam" id="PF01471">
    <property type="entry name" value="PG_binding_1"/>
    <property type="match status" value="1"/>
</dbReference>
<name>A0ABZ2KCV3_9BACT</name>
<proteinExistence type="predicted"/>
<sequence length="213" mass="23872">MALHTVRQGECIASIAWKYGFSDWQRIWDAQSEDFRRKRPNPNTLLEGDEVTIPERTPKRVSVSTGAAHTFTIKRPRVKLRIRLLDPEGKVLKNTKYELVVSGVTSAKTTDGNGMLDEDIPVDAMTADLKVFLSDAEVIRLPLRLGHLDPLEETSGVQGRLSNLGYLAGPPPDKEDNDQLAMALRDFQRDQGLDETGVVDEKTRDNLKRAYEG</sequence>
<protein>
    <submittedName>
        <fullName evidence="3">Peptidoglycan-binding protein</fullName>
    </submittedName>
</protein>
<dbReference type="SUPFAM" id="SSF47090">
    <property type="entry name" value="PGBD-like"/>
    <property type="match status" value="1"/>
</dbReference>
<gene>
    <name evidence="3" type="ORF">LZC95_00415</name>
</gene>
<dbReference type="InterPro" id="IPR002477">
    <property type="entry name" value="Peptidoglycan-bd-like"/>
</dbReference>
<feature type="compositionally biased region" description="Basic and acidic residues" evidence="1">
    <location>
        <begin position="199"/>
        <end position="213"/>
    </location>
</feature>
<dbReference type="InterPro" id="IPR036365">
    <property type="entry name" value="PGBD-like_sf"/>
</dbReference>
<dbReference type="Gene3D" id="1.10.101.10">
    <property type="entry name" value="PGBD-like superfamily/PGBD"/>
    <property type="match status" value="1"/>
</dbReference>
<dbReference type="Gene3D" id="3.10.350.10">
    <property type="entry name" value="LysM domain"/>
    <property type="match status" value="1"/>
</dbReference>
<feature type="region of interest" description="Disordered" evidence="1">
    <location>
        <begin position="191"/>
        <end position="213"/>
    </location>
</feature>
<feature type="domain" description="Peptidoglycan binding-like" evidence="2">
    <location>
        <begin position="157"/>
        <end position="205"/>
    </location>
</feature>
<dbReference type="Proteomes" id="UP001379533">
    <property type="component" value="Chromosome"/>
</dbReference>
<dbReference type="InterPro" id="IPR018392">
    <property type="entry name" value="LysM"/>
</dbReference>
<dbReference type="EMBL" id="CP089982">
    <property type="protein sequence ID" value="WXA95302.1"/>
    <property type="molecule type" value="Genomic_DNA"/>
</dbReference>
<reference evidence="3 4" key="1">
    <citation type="submission" date="2021-12" db="EMBL/GenBank/DDBJ databases">
        <title>Discovery of the Pendulisporaceae a myxobacterial family with distinct sporulation behavior and unique specialized metabolism.</title>
        <authorList>
            <person name="Garcia R."/>
            <person name="Popoff A."/>
            <person name="Bader C.D."/>
            <person name="Loehr J."/>
            <person name="Walesch S."/>
            <person name="Walt C."/>
            <person name="Boldt J."/>
            <person name="Bunk B."/>
            <person name="Haeckl F.J.F.P.J."/>
            <person name="Gunesch A.P."/>
            <person name="Birkelbach J."/>
            <person name="Nuebel U."/>
            <person name="Pietschmann T."/>
            <person name="Bach T."/>
            <person name="Mueller R."/>
        </authorList>
    </citation>
    <scope>NUCLEOTIDE SEQUENCE [LARGE SCALE GENOMIC DNA]</scope>
    <source>
        <strain evidence="3 4">MSr12523</strain>
    </source>
</reference>
<evidence type="ECO:0000313" key="3">
    <source>
        <dbReference type="EMBL" id="WXA95302.1"/>
    </source>
</evidence>
<dbReference type="RefSeq" id="WP_394845909.1">
    <property type="nucleotide sequence ID" value="NZ_CP089982.1"/>
</dbReference>